<sequence>MSASTPFSEALTTLRYCLLYDAESSDAAMHSDAWIHAVFVAWNCLHDAWLHNEEGFLEEQEWFDMEGQLWIMLGRLNYDRVNDSCEEFNALATEALKCGILIEHIKMESESESEAAPPSAQNPALPPLQKPESRPSTPPAPEPEAAPVPELSPGPQDMIPPMLHTPTPESESSLPVLPPPKKYKFSPRNINDGPGFGLRHKQFCAPPARIPSPSPSPPVASSSRLRKRVLSSDEEQASPSKSRCQASSPPRLTREQKQKGRAPAPPPPKTLTGRPCKVKEETAVMVRKRGGLGEPVLKNARVMASEDLRPMGLLVPDQDFEDYVGCQGAFFKRELASKVGHFMSVPCDACSKAHAQCHSIRSGSAKTSPMSTLWSQSSSPKLLLLPNLGIPQESSPGRPSNEQLRRQHPILFLASHLDNIELVSELFEKGVVEGEVLLDMEAEEAGSDEDLDVEGEKDELQGDK</sequence>
<protein>
    <submittedName>
        <fullName evidence="2">Uncharacterized protein</fullName>
    </submittedName>
</protein>
<evidence type="ECO:0000256" key="1">
    <source>
        <dbReference type="SAM" id="MobiDB-lite"/>
    </source>
</evidence>
<gene>
    <name evidence="2" type="ORF">ARMGADRAFT_1072449</name>
</gene>
<accession>A0A2H3EIX3</accession>
<dbReference type="EMBL" id="KZ293646">
    <property type="protein sequence ID" value="PBL00084.1"/>
    <property type="molecule type" value="Genomic_DNA"/>
</dbReference>
<dbReference type="InParanoid" id="A0A2H3EIX3"/>
<evidence type="ECO:0000313" key="2">
    <source>
        <dbReference type="EMBL" id="PBL00084.1"/>
    </source>
</evidence>
<feature type="compositionally biased region" description="Pro residues" evidence="1">
    <location>
        <begin position="208"/>
        <end position="218"/>
    </location>
</feature>
<feature type="region of interest" description="Disordered" evidence="1">
    <location>
        <begin position="109"/>
        <end position="274"/>
    </location>
</feature>
<evidence type="ECO:0000313" key="3">
    <source>
        <dbReference type="Proteomes" id="UP000217790"/>
    </source>
</evidence>
<proteinExistence type="predicted"/>
<reference evidence="3" key="1">
    <citation type="journal article" date="2017" name="Nat. Ecol. Evol.">
        <title>Genome expansion and lineage-specific genetic innovations in the forest pathogenic fungi Armillaria.</title>
        <authorList>
            <person name="Sipos G."/>
            <person name="Prasanna A.N."/>
            <person name="Walter M.C."/>
            <person name="O'Connor E."/>
            <person name="Balint B."/>
            <person name="Krizsan K."/>
            <person name="Kiss B."/>
            <person name="Hess J."/>
            <person name="Varga T."/>
            <person name="Slot J."/>
            <person name="Riley R."/>
            <person name="Boka B."/>
            <person name="Rigling D."/>
            <person name="Barry K."/>
            <person name="Lee J."/>
            <person name="Mihaltcheva S."/>
            <person name="LaButti K."/>
            <person name="Lipzen A."/>
            <person name="Waldron R."/>
            <person name="Moloney N.M."/>
            <person name="Sperisen C."/>
            <person name="Kredics L."/>
            <person name="Vagvoelgyi C."/>
            <person name="Patrignani A."/>
            <person name="Fitzpatrick D."/>
            <person name="Nagy I."/>
            <person name="Doyle S."/>
            <person name="Anderson J.B."/>
            <person name="Grigoriev I.V."/>
            <person name="Gueldener U."/>
            <person name="Muensterkoetter M."/>
            <person name="Nagy L.G."/>
        </authorList>
    </citation>
    <scope>NUCLEOTIDE SEQUENCE [LARGE SCALE GENOMIC DNA]</scope>
    <source>
        <strain evidence="3">Ar21-2</strain>
    </source>
</reference>
<feature type="compositionally biased region" description="Pro residues" evidence="1">
    <location>
        <begin position="136"/>
        <end position="152"/>
    </location>
</feature>
<keyword evidence="3" id="KW-1185">Reference proteome</keyword>
<dbReference type="AlphaFoldDB" id="A0A2H3EIX3"/>
<organism evidence="2 3">
    <name type="scientific">Armillaria gallica</name>
    <name type="common">Bulbous honey fungus</name>
    <name type="synonym">Armillaria bulbosa</name>
    <dbReference type="NCBI Taxonomy" id="47427"/>
    <lineage>
        <taxon>Eukaryota</taxon>
        <taxon>Fungi</taxon>
        <taxon>Dikarya</taxon>
        <taxon>Basidiomycota</taxon>
        <taxon>Agaricomycotina</taxon>
        <taxon>Agaricomycetes</taxon>
        <taxon>Agaricomycetidae</taxon>
        <taxon>Agaricales</taxon>
        <taxon>Marasmiineae</taxon>
        <taxon>Physalacriaceae</taxon>
        <taxon>Armillaria</taxon>
    </lineage>
</organism>
<feature type="region of interest" description="Disordered" evidence="1">
    <location>
        <begin position="442"/>
        <end position="464"/>
    </location>
</feature>
<dbReference type="Proteomes" id="UP000217790">
    <property type="component" value="Unassembled WGS sequence"/>
</dbReference>
<dbReference type="OrthoDB" id="3020932at2759"/>
<feature type="compositionally biased region" description="Polar residues" evidence="1">
    <location>
        <begin position="237"/>
        <end position="250"/>
    </location>
</feature>
<feature type="compositionally biased region" description="Low complexity" evidence="1">
    <location>
        <begin position="165"/>
        <end position="175"/>
    </location>
</feature>
<name>A0A2H3EIX3_ARMGA</name>
<feature type="compositionally biased region" description="Acidic residues" evidence="1">
    <location>
        <begin position="442"/>
        <end position="457"/>
    </location>
</feature>